<dbReference type="InterPro" id="IPR012133">
    <property type="entry name" value="Alpha-hydoxy_acid_DH_FMN"/>
</dbReference>
<keyword evidence="4" id="KW-0560">Oxidoreductase</keyword>
<dbReference type="SUPFAM" id="SSF51395">
    <property type="entry name" value="FMN-linked oxidoreductases"/>
    <property type="match status" value="1"/>
</dbReference>
<protein>
    <submittedName>
        <fullName evidence="9">4-hydroxymandelate oxidase</fullName>
    </submittedName>
</protein>
<accession>A0A3N4V6N3</accession>
<sequence>MKEGTCAFMNTSAASPAAPHHTAVNLADYAACAESVLDAAAWAYLSGGAGDEQTLRANVLAWQRIGLLPRLLQPLAHGHTRVHLFGREWAHPIWLAPVAYQALFHPQAELASAVAAAAQGAGLVLSTLSTTPLETVAQAIADDAARGPLWFQLYLQGDRGADAELIARAEAAGYEAVVLTADAPCHGARDRERRAGFALPPGVQAAHRRPATATPAPLPPGASALFDRLLLRAPNWDDVAWLRAQTRLPILLKGVLHADDARQARSLGLDGAIVSNHGGRTLDTLPPTAERLRHVVDAVGADWPVLVDGGIRRGTDVAKALALGARAVLIGRPYVFGLSAAGPQGVAHVIRLLRDELEIAMALLGARTPQDLARTHLLEPASTPDSR</sequence>
<keyword evidence="2 7" id="KW-0285">Flavoprotein</keyword>
<dbReference type="PROSITE" id="PS51349">
    <property type="entry name" value="FMN_HYDROXY_ACID_DH_2"/>
    <property type="match status" value="1"/>
</dbReference>
<dbReference type="CDD" id="cd02809">
    <property type="entry name" value="alpha_hydroxyacid_oxid_FMN"/>
    <property type="match status" value="1"/>
</dbReference>
<comment type="caution">
    <text evidence="9">The sequence shown here is derived from an EMBL/GenBank/DDBJ whole genome shotgun (WGS) entry which is preliminary data.</text>
</comment>
<feature type="binding site" evidence="7">
    <location>
        <position position="277"/>
    </location>
    <ligand>
        <name>glyoxylate</name>
        <dbReference type="ChEBI" id="CHEBI:36655"/>
    </ligand>
</feature>
<organism evidence="9 10">
    <name type="scientific">Tibeticola sediminis</name>
    <dbReference type="NCBI Taxonomy" id="1917811"/>
    <lineage>
        <taxon>Bacteria</taxon>
        <taxon>Pseudomonadati</taxon>
        <taxon>Pseudomonadota</taxon>
        <taxon>Betaproteobacteria</taxon>
        <taxon>Burkholderiales</taxon>
        <taxon>Comamonadaceae</taxon>
        <taxon>Tibeticola</taxon>
    </lineage>
</organism>
<feature type="binding site" evidence="7">
    <location>
        <position position="154"/>
    </location>
    <ligand>
        <name>glyoxylate</name>
        <dbReference type="ChEBI" id="CHEBI:36655"/>
    </ligand>
</feature>
<name>A0A3N4V6N3_9BURK</name>
<evidence type="ECO:0000256" key="6">
    <source>
        <dbReference type="PIRSR" id="PIRSR000138-1"/>
    </source>
</evidence>
<feature type="binding site" evidence="7">
    <location>
        <position position="152"/>
    </location>
    <ligand>
        <name>FMN</name>
        <dbReference type="ChEBI" id="CHEBI:58210"/>
    </ligand>
</feature>
<dbReference type="InterPro" id="IPR037396">
    <property type="entry name" value="FMN_HAD"/>
</dbReference>
<feature type="binding site" evidence="7">
    <location>
        <position position="253"/>
    </location>
    <ligand>
        <name>FMN</name>
        <dbReference type="ChEBI" id="CHEBI:58210"/>
    </ligand>
</feature>
<evidence type="ECO:0000256" key="1">
    <source>
        <dbReference type="ARBA" id="ARBA00001917"/>
    </source>
</evidence>
<dbReference type="InterPro" id="IPR000262">
    <property type="entry name" value="FMN-dep_DH"/>
</dbReference>
<evidence type="ECO:0000259" key="8">
    <source>
        <dbReference type="PROSITE" id="PS51349"/>
    </source>
</evidence>
<dbReference type="FunFam" id="3.20.20.70:FF:000029">
    <property type="entry name" value="L-lactate dehydrogenase"/>
    <property type="match status" value="1"/>
</dbReference>
<evidence type="ECO:0000313" key="10">
    <source>
        <dbReference type="Proteomes" id="UP000272193"/>
    </source>
</evidence>
<feature type="binding site" evidence="7">
    <location>
        <begin position="308"/>
        <end position="312"/>
    </location>
    <ligand>
        <name>FMN</name>
        <dbReference type="ChEBI" id="CHEBI:58210"/>
    </ligand>
</feature>
<comment type="cofactor">
    <cofactor evidence="1">
        <name>FMN</name>
        <dbReference type="ChEBI" id="CHEBI:58210"/>
    </cofactor>
</comment>
<feature type="active site" description="Proton acceptor" evidence="6">
    <location>
        <position position="277"/>
    </location>
</feature>
<gene>
    <name evidence="9" type="ORF">EDC62_0459</name>
</gene>
<dbReference type="EMBL" id="RKQL01000001">
    <property type="protein sequence ID" value="RPE72757.1"/>
    <property type="molecule type" value="Genomic_DNA"/>
</dbReference>
<reference evidence="9 10" key="1">
    <citation type="submission" date="2018-11" db="EMBL/GenBank/DDBJ databases">
        <title>Genomic Encyclopedia of Type Strains, Phase IV (KMG-IV): sequencing the most valuable type-strain genomes for metagenomic binning, comparative biology and taxonomic classification.</title>
        <authorList>
            <person name="Goeker M."/>
        </authorList>
    </citation>
    <scope>NUCLEOTIDE SEQUENCE [LARGE SCALE GENOMIC DNA]</scope>
    <source>
        <strain evidence="9 10">DSM 101684</strain>
    </source>
</reference>
<dbReference type="AlphaFoldDB" id="A0A3N4V6N3"/>
<dbReference type="PANTHER" id="PTHR10578">
    <property type="entry name" value="S -2-HYDROXY-ACID OXIDASE-RELATED"/>
    <property type="match status" value="1"/>
</dbReference>
<comment type="similarity">
    <text evidence="5">Belongs to the FMN-dependent alpha-hydroxy acid dehydrogenase family.</text>
</comment>
<keyword evidence="3 7" id="KW-0288">FMN</keyword>
<evidence type="ECO:0000256" key="3">
    <source>
        <dbReference type="ARBA" id="ARBA00022643"/>
    </source>
</evidence>
<dbReference type="PANTHER" id="PTHR10578:SF107">
    <property type="entry name" value="2-HYDROXYACID OXIDASE 1"/>
    <property type="match status" value="1"/>
</dbReference>
<feature type="binding site" evidence="7">
    <location>
        <position position="275"/>
    </location>
    <ligand>
        <name>FMN</name>
        <dbReference type="ChEBI" id="CHEBI:58210"/>
    </ligand>
</feature>
<evidence type="ECO:0000256" key="5">
    <source>
        <dbReference type="ARBA" id="ARBA00024042"/>
    </source>
</evidence>
<feature type="binding site" evidence="7">
    <location>
        <position position="280"/>
    </location>
    <ligand>
        <name>glyoxylate</name>
        <dbReference type="ChEBI" id="CHEBI:36655"/>
    </ligand>
</feature>
<dbReference type="Gene3D" id="3.20.20.70">
    <property type="entry name" value="Aldolase class I"/>
    <property type="match status" value="1"/>
</dbReference>
<feature type="binding site" evidence="7">
    <location>
        <position position="189"/>
    </location>
    <ligand>
        <name>glyoxylate</name>
        <dbReference type="ChEBI" id="CHEBI:36655"/>
    </ligand>
</feature>
<dbReference type="PIRSF" id="PIRSF000138">
    <property type="entry name" value="Al-hdrx_acd_dh"/>
    <property type="match status" value="1"/>
</dbReference>
<feature type="binding site" evidence="7">
    <location>
        <begin position="331"/>
        <end position="332"/>
    </location>
    <ligand>
        <name>FMN</name>
        <dbReference type="ChEBI" id="CHEBI:58210"/>
    </ligand>
</feature>
<keyword evidence="10" id="KW-1185">Reference proteome</keyword>
<feature type="binding site" evidence="7">
    <location>
        <begin position="97"/>
        <end position="99"/>
    </location>
    <ligand>
        <name>FMN</name>
        <dbReference type="ChEBI" id="CHEBI:58210"/>
    </ligand>
</feature>
<evidence type="ECO:0000313" key="9">
    <source>
        <dbReference type="EMBL" id="RPE72757.1"/>
    </source>
</evidence>
<proteinExistence type="inferred from homology"/>
<feature type="binding site" evidence="7">
    <location>
        <position position="180"/>
    </location>
    <ligand>
        <name>FMN</name>
        <dbReference type="ChEBI" id="CHEBI:58210"/>
    </ligand>
</feature>
<dbReference type="Proteomes" id="UP000272193">
    <property type="component" value="Unassembled WGS sequence"/>
</dbReference>
<feature type="binding site" evidence="7">
    <location>
        <position position="126"/>
    </location>
    <ligand>
        <name>FMN</name>
        <dbReference type="ChEBI" id="CHEBI:58210"/>
    </ligand>
</feature>
<feature type="domain" description="FMN hydroxy acid dehydrogenase" evidence="8">
    <location>
        <begin position="18"/>
        <end position="382"/>
    </location>
</feature>
<dbReference type="GO" id="GO:0016614">
    <property type="term" value="F:oxidoreductase activity, acting on CH-OH group of donors"/>
    <property type="evidence" value="ECO:0007669"/>
    <property type="project" value="UniProtKB-ARBA"/>
</dbReference>
<dbReference type="InterPro" id="IPR013785">
    <property type="entry name" value="Aldolase_TIM"/>
</dbReference>
<evidence type="ECO:0000256" key="2">
    <source>
        <dbReference type="ARBA" id="ARBA00022630"/>
    </source>
</evidence>
<dbReference type="GO" id="GO:0010181">
    <property type="term" value="F:FMN binding"/>
    <property type="evidence" value="ECO:0007669"/>
    <property type="project" value="InterPro"/>
</dbReference>
<feature type="binding site" evidence="7">
    <location>
        <position position="44"/>
    </location>
    <ligand>
        <name>glyoxylate</name>
        <dbReference type="ChEBI" id="CHEBI:36655"/>
    </ligand>
</feature>
<dbReference type="Pfam" id="PF01070">
    <property type="entry name" value="FMN_dh"/>
    <property type="match status" value="1"/>
</dbReference>
<evidence type="ECO:0000256" key="7">
    <source>
        <dbReference type="PIRSR" id="PIRSR000138-2"/>
    </source>
</evidence>
<evidence type="ECO:0000256" key="4">
    <source>
        <dbReference type="ARBA" id="ARBA00023002"/>
    </source>
</evidence>